<dbReference type="InterPro" id="IPR046732">
    <property type="entry name" value="DUF6624"/>
</dbReference>
<dbReference type="Pfam" id="PF20329">
    <property type="entry name" value="DUF6624"/>
    <property type="match status" value="1"/>
</dbReference>
<evidence type="ECO:0000256" key="1">
    <source>
        <dbReference type="SAM" id="MobiDB-lite"/>
    </source>
</evidence>
<dbReference type="RefSeq" id="WP_010360216.1">
    <property type="nucleotide sequence ID" value="NZ_BCML01000098.1"/>
</dbReference>
<evidence type="ECO:0000313" key="3">
    <source>
        <dbReference type="EMBL" id="MDX3020906.1"/>
    </source>
</evidence>
<name>A0AAP6B5K2_9ACTN</name>
<evidence type="ECO:0000313" key="2">
    <source>
        <dbReference type="EMBL" id="MDX2958588.1"/>
    </source>
</evidence>
<keyword evidence="4" id="KW-1185">Reference proteome</keyword>
<evidence type="ECO:0000313" key="5">
    <source>
        <dbReference type="Proteomes" id="UP001282288"/>
    </source>
</evidence>
<dbReference type="EMBL" id="JARAWC010000001">
    <property type="protein sequence ID" value="MDX2958588.1"/>
    <property type="molecule type" value="Genomic_DNA"/>
</dbReference>
<evidence type="ECO:0000313" key="4">
    <source>
        <dbReference type="Proteomes" id="UP001272987"/>
    </source>
</evidence>
<dbReference type="AlphaFoldDB" id="A0AAP6B5K2"/>
<reference evidence="2 4" key="1">
    <citation type="journal article" date="2023" name="Microb. Genom.">
        <title>Mesoterricola silvestris gen. nov., sp. nov., Mesoterricola sediminis sp. nov., Geothrix oryzae sp. nov., Geothrix edaphica sp. nov., Geothrix rubra sp. nov., and Geothrix limicola sp. nov., six novel members of Acidobacteriota isolated from soils.</title>
        <authorList>
            <person name="Weisberg A.J."/>
            <person name="Pearce E."/>
            <person name="Kramer C.G."/>
            <person name="Chang J.H."/>
            <person name="Clarke C.R."/>
        </authorList>
    </citation>
    <scope>NUCLEOTIDE SEQUENCE</scope>
    <source>
        <strain evidence="3 4">NB05-1H</strain>
        <strain evidence="2">NRRL_B-16521</strain>
    </source>
</reference>
<dbReference type="EMBL" id="JARAWP010000014">
    <property type="protein sequence ID" value="MDX3020906.1"/>
    <property type="molecule type" value="Genomic_DNA"/>
</dbReference>
<dbReference type="Proteomes" id="UP001272987">
    <property type="component" value="Unassembled WGS sequence"/>
</dbReference>
<dbReference type="Proteomes" id="UP001282288">
    <property type="component" value="Unassembled WGS sequence"/>
</dbReference>
<comment type="caution">
    <text evidence="2">The sequence shown here is derived from an EMBL/GenBank/DDBJ whole genome shotgun (WGS) entry which is preliminary data.</text>
</comment>
<protein>
    <submittedName>
        <fullName evidence="2">Uncharacterized protein</fullName>
    </submittedName>
</protein>
<proteinExistence type="predicted"/>
<dbReference type="GeneID" id="69808639"/>
<feature type="region of interest" description="Disordered" evidence="1">
    <location>
        <begin position="170"/>
        <end position="196"/>
    </location>
</feature>
<organism evidence="2 5">
    <name type="scientific">Streptomyces acidiscabies</name>
    <dbReference type="NCBI Taxonomy" id="42234"/>
    <lineage>
        <taxon>Bacteria</taxon>
        <taxon>Bacillati</taxon>
        <taxon>Actinomycetota</taxon>
        <taxon>Actinomycetes</taxon>
        <taxon>Kitasatosporales</taxon>
        <taxon>Streptomycetaceae</taxon>
        <taxon>Streptomyces</taxon>
    </lineage>
</organism>
<gene>
    <name evidence="2" type="ORF">PV399_02490</name>
    <name evidence="3" type="ORF">PV666_23870</name>
</gene>
<sequence>MTEPQRSDLARDLIARARQAREYHAQRARGLLREFETDLGRHLDHANARVLQRITTQHGWPGRTLVGEEAAEATWQLALHVDHLPDLQRTLLDLLDVAVKLGEASRRQWAHLFDRCAVNAGQPQLYGTQYHLGPDGVEPLPIWDPEHLDARRARVGLPPHGPVHALVRRRHSYGPQPQQSEPDGESERTVLLGSAA</sequence>
<accession>A0AAP6B5K2</accession>